<organism evidence="1 2">
    <name type="scientific">Clostridium carnis</name>
    <dbReference type="NCBI Taxonomy" id="1530"/>
    <lineage>
        <taxon>Bacteria</taxon>
        <taxon>Bacillati</taxon>
        <taxon>Bacillota</taxon>
        <taxon>Clostridia</taxon>
        <taxon>Eubacteriales</taxon>
        <taxon>Clostridiaceae</taxon>
        <taxon>Clostridium</taxon>
    </lineage>
</organism>
<name>A0ABY6SRM2_9CLOT</name>
<reference evidence="1 2" key="1">
    <citation type="submission" date="2018-11" db="EMBL/GenBank/DDBJ databases">
        <authorList>
            <consortium name="Pathogen Informatics"/>
        </authorList>
    </citation>
    <scope>NUCLEOTIDE SEQUENCE [LARGE SCALE GENOMIC DNA]</scope>
    <source>
        <strain evidence="1 2">NCTC10913</strain>
    </source>
</reference>
<protein>
    <submittedName>
        <fullName evidence="1">Uncharacterized protein</fullName>
    </submittedName>
</protein>
<evidence type="ECO:0000313" key="2">
    <source>
        <dbReference type="Proteomes" id="UP000277570"/>
    </source>
</evidence>
<dbReference type="Proteomes" id="UP000277570">
    <property type="component" value="Unassembled WGS sequence"/>
</dbReference>
<sequence>MYNYAYHIDKHGASLKEMEKLTALERLFYTASMLVMREESAQSQIALAKLTGQIANPFRKIGD</sequence>
<keyword evidence="2" id="KW-1185">Reference proteome</keyword>
<accession>A0ABY6SRM2</accession>
<dbReference type="EMBL" id="UYIN01000001">
    <property type="protein sequence ID" value="VDG70551.1"/>
    <property type="molecule type" value="Genomic_DNA"/>
</dbReference>
<evidence type="ECO:0000313" key="1">
    <source>
        <dbReference type="EMBL" id="VDG70551.1"/>
    </source>
</evidence>
<proteinExistence type="predicted"/>
<gene>
    <name evidence="1" type="ORF">NCTC10913_01230</name>
</gene>
<comment type="caution">
    <text evidence="1">The sequence shown here is derived from an EMBL/GenBank/DDBJ whole genome shotgun (WGS) entry which is preliminary data.</text>
</comment>